<keyword evidence="2" id="KW-1003">Cell membrane</keyword>
<keyword evidence="1" id="KW-0813">Transport</keyword>
<gene>
    <name evidence="9" type="primary">phnC</name>
    <name evidence="9" type="ORF">PQ472_10590</name>
</gene>
<evidence type="ECO:0000256" key="5">
    <source>
        <dbReference type="ARBA" id="ARBA00022885"/>
    </source>
</evidence>
<keyword evidence="3" id="KW-0547">Nucleotide-binding</keyword>
<dbReference type="SMART" id="SM00382">
    <property type="entry name" value="AAA"/>
    <property type="match status" value="1"/>
</dbReference>
<dbReference type="InterPro" id="IPR017871">
    <property type="entry name" value="ABC_transporter-like_CS"/>
</dbReference>
<dbReference type="RefSeq" id="WP_274259701.1">
    <property type="nucleotide sequence ID" value="NZ_CP117884.1"/>
</dbReference>
<keyword evidence="5" id="KW-0918">Phosphonate transport</keyword>
<dbReference type="InterPro" id="IPR050086">
    <property type="entry name" value="MetN_ABC_transporter-like"/>
</dbReference>
<dbReference type="Proteomes" id="UP001220377">
    <property type="component" value="Chromosome"/>
</dbReference>
<evidence type="ECO:0000256" key="1">
    <source>
        <dbReference type="ARBA" id="ARBA00022448"/>
    </source>
</evidence>
<evidence type="ECO:0000313" key="10">
    <source>
        <dbReference type="Proteomes" id="UP001220377"/>
    </source>
</evidence>
<reference evidence="9 10" key="1">
    <citation type="submission" date="2023-02" db="EMBL/GenBank/DDBJ databases">
        <title>Genome sequence of Lacticaseibacillus sp. KACC 23028.</title>
        <authorList>
            <person name="Kim S."/>
            <person name="Heo J."/>
            <person name="Kwon S.-W."/>
        </authorList>
    </citation>
    <scope>NUCLEOTIDE SEQUENCE [LARGE SCALE GENOMIC DNA]</scope>
    <source>
        <strain evidence="9 10">KACC 23028</strain>
    </source>
</reference>
<keyword evidence="10" id="KW-1185">Reference proteome</keyword>
<dbReference type="PROSITE" id="PS50893">
    <property type="entry name" value="ABC_TRANSPORTER_2"/>
    <property type="match status" value="1"/>
</dbReference>
<dbReference type="Gene3D" id="3.40.50.300">
    <property type="entry name" value="P-loop containing nucleotide triphosphate hydrolases"/>
    <property type="match status" value="1"/>
</dbReference>
<dbReference type="CDD" id="cd03256">
    <property type="entry name" value="ABC_PhnC_transporter"/>
    <property type="match status" value="1"/>
</dbReference>
<evidence type="ECO:0000256" key="7">
    <source>
        <dbReference type="ARBA" id="ARBA00023136"/>
    </source>
</evidence>
<evidence type="ECO:0000259" key="8">
    <source>
        <dbReference type="PROSITE" id="PS50893"/>
    </source>
</evidence>
<evidence type="ECO:0000256" key="4">
    <source>
        <dbReference type="ARBA" id="ARBA00022840"/>
    </source>
</evidence>
<dbReference type="PANTHER" id="PTHR43166">
    <property type="entry name" value="AMINO ACID IMPORT ATP-BINDING PROTEIN"/>
    <property type="match status" value="1"/>
</dbReference>
<dbReference type="PANTHER" id="PTHR43166:SF6">
    <property type="entry name" value="PHOSPHONATES IMPORT ATP-BINDING PROTEIN PHNC"/>
    <property type="match status" value="1"/>
</dbReference>
<keyword evidence="6" id="KW-1278">Translocase</keyword>
<dbReference type="PROSITE" id="PS00211">
    <property type="entry name" value="ABC_TRANSPORTER_1"/>
    <property type="match status" value="1"/>
</dbReference>
<dbReference type="Pfam" id="PF00005">
    <property type="entry name" value="ABC_tran"/>
    <property type="match status" value="1"/>
</dbReference>
<proteinExistence type="predicted"/>
<protein>
    <submittedName>
        <fullName evidence="9">Phosphonate ABC transporter ATP-binding protein</fullName>
    </submittedName>
</protein>
<accession>A0ABY7WT45</accession>
<evidence type="ECO:0000256" key="2">
    <source>
        <dbReference type="ARBA" id="ARBA00022475"/>
    </source>
</evidence>
<name>A0ABY7WT45_9LACO</name>
<evidence type="ECO:0000256" key="3">
    <source>
        <dbReference type="ARBA" id="ARBA00022741"/>
    </source>
</evidence>
<organism evidence="9 10">
    <name type="scientific">Lacticaseibacillus pabuli</name>
    <dbReference type="NCBI Taxonomy" id="3025672"/>
    <lineage>
        <taxon>Bacteria</taxon>
        <taxon>Bacillati</taxon>
        <taxon>Bacillota</taxon>
        <taxon>Bacilli</taxon>
        <taxon>Lactobacillales</taxon>
        <taxon>Lactobacillaceae</taxon>
        <taxon>Lacticaseibacillus</taxon>
    </lineage>
</organism>
<dbReference type="SUPFAM" id="SSF52540">
    <property type="entry name" value="P-loop containing nucleoside triphosphate hydrolases"/>
    <property type="match status" value="1"/>
</dbReference>
<dbReference type="EMBL" id="CP117884">
    <property type="protein sequence ID" value="WDF82325.1"/>
    <property type="molecule type" value="Genomic_DNA"/>
</dbReference>
<evidence type="ECO:0000256" key="6">
    <source>
        <dbReference type="ARBA" id="ARBA00022967"/>
    </source>
</evidence>
<dbReference type="GO" id="GO:0005524">
    <property type="term" value="F:ATP binding"/>
    <property type="evidence" value="ECO:0007669"/>
    <property type="project" value="UniProtKB-KW"/>
</dbReference>
<feature type="domain" description="ABC transporter" evidence="8">
    <location>
        <begin position="7"/>
        <end position="251"/>
    </location>
</feature>
<dbReference type="InterPro" id="IPR003593">
    <property type="entry name" value="AAA+_ATPase"/>
</dbReference>
<keyword evidence="7" id="KW-0472">Membrane</keyword>
<dbReference type="InterPro" id="IPR027417">
    <property type="entry name" value="P-loop_NTPase"/>
</dbReference>
<keyword evidence="4 9" id="KW-0067">ATP-binding</keyword>
<sequence>MTEQAIIEFKNVSKQYPNGFMGLKDVSLQIHPGEFVVVVGLSGAGKSTLMRSVNRLHDVTSGDILIDGDSITKARGKDLLAMRRKIGMIFQNFNLVKRASVLKNVLMGRVGYYPTWKMVLGLFTKADKQRAYEALQSVDLGEKAYTRADQLSGGQQQRVAIARALTQEPRILLADEPIASLDPETTRKVMDDLKRINEQMGITVLINLHNVELAKEYGSRIIGIRAGHKVFDGPVAEATDDVIDAIYGEEEAPS</sequence>
<dbReference type="InterPro" id="IPR003439">
    <property type="entry name" value="ABC_transporter-like_ATP-bd"/>
</dbReference>
<evidence type="ECO:0000313" key="9">
    <source>
        <dbReference type="EMBL" id="WDF82325.1"/>
    </source>
</evidence>
<dbReference type="InterPro" id="IPR012693">
    <property type="entry name" value="ABC_transpr_PhnC"/>
</dbReference>
<dbReference type="NCBIfam" id="TIGR02315">
    <property type="entry name" value="ABC_phnC"/>
    <property type="match status" value="1"/>
</dbReference>